<evidence type="ECO:0000313" key="3">
    <source>
        <dbReference type="Proteomes" id="UP000660110"/>
    </source>
</evidence>
<accession>A0A917B5C1</accession>
<dbReference type="RefSeq" id="WP_188377852.1">
    <property type="nucleotide sequence ID" value="NZ_BMEL01000003.1"/>
</dbReference>
<comment type="caution">
    <text evidence="2">The sequence shown here is derived from an EMBL/GenBank/DDBJ whole genome shotgun (WGS) entry which is preliminary data.</text>
</comment>
<evidence type="ECO:0008006" key="4">
    <source>
        <dbReference type="Google" id="ProtNLM"/>
    </source>
</evidence>
<gene>
    <name evidence="2" type="ORF">GCM10010954_25010</name>
</gene>
<dbReference type="Proteomes" id="UP000660110">
    <property type="component" value="Unassembled WGS sequence"/>
</dbReference>
<keyword evidence="1" id="KW-1133">Transmembrane helix</keyword>
<proteinExistence type="predicted"/>
<name>A0A917B5C1_HALAA</name>
<dbReference type="AlphaFoldDB" id="A0A917B5C1"/>
<reference evidence="2" key="2">
    <citation type="submission" date="2020-09" db="EMBL/GenBank/DDBJ databases">
        <authorList>
            <person name="Sun Q."/>
            <person name="Zhou Y."/>
        </authorList>
    </citation>
    <scope>NUCLEOTIDE SEQUENCE</scope>
    <source>
        <strain evidence="2">CGMCC 1.12153</strain>
    </source>
</reference>
<feature type="transmembrane region" description="Helical" evidence="1">
    <location>
        <begin position="56"/>
        <end position="74"/>
    </location>
</feature>
<keyword evidence="1" id="KW-0812">Transmembrane</keyword>
<organism evidence="2 3">
    <name type="scientific">Halobacillus andaensis</name>
    <dbReference type="NCBI Taxonomy" id="1176239"/>
    <lineage>
        <taxon>Bacteria</taxon>
        <taxon>Bacillati</taxon>
        <taxon>Bacillota</taxon>
        <taxon>Bacilli</taxon>
        <taxon>Bacillales</taxon>
        <taxon>Bacillaceae</taxon>
        <taxon>Halobacillus</taxon>
    </lineage>
</organism>
<protein>
    <recommendedName>
        <fullName evidence="4">DUF2651 domain-containing protein</fullName>
    </recommendedName>
</protein>
<dbReference type="Pfam" id="PF10852">
    <property type="entry name" value="DUF2651"/>
    <property type="match status" value="1"/>
</dbReference>
<evidence type="ECO:0000256" key="1">
    <source>
        <dbReference type="SAM" id="Phobius"/>
    </source>
</evidence>
<keyword evidence="1" id="KW-0472">Membrane</keyword>
<feature type="transmembrane region" description="Helical" evidence="1">
    <location>
        <begin position="6"/>
        <end position="26"/>
    </location>
</feature>
<evidence type="ECO:0000313" key="2">
    <source>
        <dbReference type="EMBL" id="GGF25123.1"/>
    </source>
</evidence>
<dbReference type="EMBL" id="BMEL01000003">
    <property type="protein sequence ID" value="GGF25123.1"/>
    <property type="molecule type" value="Genomic_DNA"/>
</dbReference>
<dbReference type="InterPro" id="IPR020258">
    <property type="entry name" value="Uncharacterised_YbeF"/>
</dbReference>
<sequence length="83" mass="9340">METFILLIVVYPIIAAILGVLGAWIFKNMYMMPCIVALCSIVMMGTIYNLSFFTWVLVYTFLSLVSGGITRHLITNNKRGMTV</sequence>
<keyword evidence="3" id="KW-1185">Reference proteome</keyword>
<reference evidence="2" key="1">
    <citation type="journal article" date="2014" name="Int. J. Syst. Evol. Microbiol.">
        <title>Complete genome sequence of Corynebacterium casei LMG S-19264T (=DSM 44701T), isolated from a smear-ripened cheese.</title>
        <authorList>
            <consortium name="US DOE Joint Genome Institute (JGI-PGF)"/>
            <person name="Walter F."/>
            <person name="Albersmeier A."/>
            <person name="Kalinowski J."/>
            <person name="Ruckert C."/>
        </authorList>
    </citation>
    <scope>NUCLEOTIDE SEQUENCE</scope>
    <source>
        <strain evidence="2">CGMCC 1.12153</strain>
    </source>
</reference>